<dbReference type="Gene3D" id="3.90.1570.10">
    <property type="entry name" value="tt1808, chain A"/>
    <property type="match status" value="1"/>
</dbReference>
<dbReference type="PANTHER" id="PTHR35400:SF3">
    <property type="entry name" value="SLL1072 PROTEIN"/>
    <property type="match status" value="1"/>
</dbReference>
<evidence type="ECO:0000259" key="1">
    <source>
        <dbReference type="Pfam" id="PF05685"/>
    </source>
</evidence>
<dbReference type="RefSeq" id="WP_344635478.1">
    <property type="nucleotide sequence ID" value="NZ_BAAATR010000005.1"/>
</dbReference>
<dbReference type="GO" id="GO:0004519">
    <property type="term" value="F:endonuclease activity"/>
    <property type="evidence" value="ECO:0007669"/>
    <property type="project" value="UniProtKB-KW"/>
</dbReference>
<sequence>MSAAAVEEPIEQPSLLEVADKISDQLVGHRVEIIGSEITVTPPADGPHGDTLTDIMIPFLAAGLHGERTRVIQAIGIWLPDGPSDFAIPDLAVVDSDYGDHKVEFNCYDPAVFRLVLEVTSSNLSSDLKRKPAAYAQAGVPVYVIADRKNRRVMVLTDPHDGEYRVHAVHHPGQSFELPESVGAKVTLSVDSVLGPEK</sequence>
<name>A0ABP5QH18_9ACTN</name>
<dbReference type="CDD" id="cd06260">
    <property type="entry name" value="DUF820-like"/>
    <property type="match status" value="1"/>
</dbReference>
<feature type="domain" description="Putative restriction endonuclease" evidence="1">
    <location>
        <begin position="28"/>
        <end position="190"/>
    </location>
</feature>
<evidence type="ECO:0000313" key="3">
    <source>
        <dbReference type="Proteomes" id="UP001500305"/>
    </source>
</evidence>
<dbReference type="EMBL" id="BAAATR010000005">
    <property type="protein sequence ID" value="GAA2235530.1"/>
    <property type="molecule type" value="Genomic_DNA"/>
</dbReference>
<proteinExistence type="predicted"/>
<accession>A0ABP5QH18</accession>
<gene>
    <name evidence="2" type="ORF">GCM10010430_15380</name>
</gene>
<keyword evidence="2" id="KW-0378">Hydrolase</keyword>
<organism evidence="2 3">
    <name type="scientific">Kitasatospora cystarginea</name>
    <dbReference type="NCBI Taxonomy" id="58350"/>
    <lineage>
        <taxon>Bacteria</taxon>
        <taxon>Bacillati</taxon>
        <taxon>Actinomycetota</taxon>
        <taxon>Actinomycetes</taxon>
        <taxon>Kitasatosporales</taxon>
        <taxon>Streptomycetaceae</taxon>
        <taxon>Kitasatospora</taxon>
    </lineage>
</organism>
<dbReference type="InterPro" id="IPR012296">
    <property type="entry name" value="Nuclease_put_TT1808"/>
</dbReference>
<dbReference type="InterPro" id="IPR011335">
    <property type="entry name" value="Restrct_endonuc-II-like"/>
</dbReference>
<reference evidence="3" key="1">
    <citation type="journal article" date="2019" name="Int. J. Syst. Evol. Microbiol.">
        <title>The Global Catalogue of Microorganisms (GCM) 10K type strain sequencing project: providing services to taxonomists for standard genome sequencing and annotation.</title>
        <authorList>
            <consortium name="The Broad Institute Genomics Platform"/>
            <consortium name="The Broad Institute Genome Sequencing Center for Infectious Disease"/>
            <person name="Wu L."/>
            <person name="Ma J."/>
        </authorList>
    </citation>
    <scope>NUCLEOTIDE SEQUENCE [LARGE SCALE GENOMIC DNA]</scope>
    <source>
        <strain evidence="3">JCM 7356</strain>
    </source>
</reference>
<evidence type="ECO:0000313" key="2">
    <source>
        <dbReference type="EMBL" id="GAA2235530.1"/>
    </source>
</evidence>
<dbReference type="PANTHER" id="PTHR35400">
    <property type="entry name" value="SLR1083 PROTEIN"/>
    <property type="match status" value="1"/>
</dbReference>
<dbReference type="SUPFAM" id="SSF52980">
    <property type="entry name" value="Restriction endonuclease-like"/>
    <property type="match status" value="1"/>
</dbReference>
<dbReference type="InterPro" id="IPR008538">
    <property type="entry name" value="Uma2"/>
</dbReference>
<protein>
    <submittedName>
        <fullName evidence="2">Uma2 family endonuclease</fullName>
    </submittedName>
</protein>
<dbReference type="Proteomes" id="UP001500305">
    <property type="component" value="Unassembled WGS sequence"/>
</dbReference>
<keyword evidence="2" id="KW-0540">Nuclease</keyword>
<dbReference type="Pfam" id="PF05685">
    <property type="entry name" value="Uma2"/>
    <property type="match status" value="1"/>
</dbReference>
<keyword evidence="3" id="KW-1185">Reference proteome</keyword>
<keyword evidence="2" id="KW-0255">Endonuclease</keyword>
<comment type="caution">
    <text evidence="2">The sequence shown here is derived from an EMBL/GenBank/DDBJ whole genome shotgun (WGS) entry which is preliminary data.</text>
</comment>